<evidence type="ECO:0000313" key="6">
    <source>
        <dbReference type="EMBL" id="MDY0871884.1"/>
    </source>
</evidence>
<gene>
    <name evidence="6" type="ORF">SMD31_08115</name>
</gene>
<keyword evidence="7" id="KW-1185">Reference proteome</keyword>
<organism evidence="6 7">
    <name type="scientific">Dongia rigui</name>
    <dbReference type="NCBI Taxonomy" id="940149"/>
    <lineage>
        <taxon>Bacteria</taxon>
        <taxon>Pseudomonadati</taxon>
        <taxon>Pseudomonadota</taxon>
        <taxon>Alphaproteobacteria</taxon>
        <taxon>Rhodospirillales</taxon>
        <taxon>Dongiaceae</taxon>
        <taxon>Dongia</taxon>
    </lineage>
</organism>
<dbReference type="InterPro" id="IPR051598">
    <property type="entry name" value="TSUP/Inactive_protease-like"/>
</dbReference>
<evidence type="ECO:0000256" key="2">
    <source>
        <dbReference type="ARBA" id="ARBA00022692"/>
    </source>
</evidence>
<protein>
    <recommendedName>
        <fullName evidence="5">Probable membrane transporter protein</fullName>
    </recommendedName>
</protein>
<dbReference type="PANTHER" id="PTHR43701">
    <property type="entry name" value="MEMBRANE TRANSPORTER PROTEIN MJ0441-RELATED"/>
    <property type="match status" value="1"/>
</dbReference>
<sequence>MTWATAILDWFLGLQIYLPIAEVALNVFLLLGLGAGVGVLSGLFGVGGGFLLTPLLIFVGVPPAVAVATQSNQVVASSVSGVLAHWARGNVDVKMGAVMLTGGMLGSSIGVLLFTLLKTLGQIDLVIAIAYVITLSGIGIMMAVESIRALRRVRRSMAPKKLHQHNWAQGLPFKMRFRKSRLYISALLPAGIGFIVGIMSALMGVGGAFLLVPAMIYLLGMATGAVIGTSLFQIIFVQAWVTFWQANTNQTVDVLLALILTIGGVVGAQVGGRLGAKLPGEQLRFLMAIVILTTAGGLLYQLVAHPADLYTIVIAGGGH</sequence>
<feature type="transmembrane region" description="Helical" evidence="5">
    <location>
        <begin position="283"/>
        <end position="303"/>
    </location>
</feature>
<name>A0ABU5DX82_9PROT</name>
<keyword evidence="4 5" id="KW-0472">Membrane</keyword>
<feature type="transmembrane region" description="Helical" evidence="5">
    <location>
        <begin position="216"/>
        <end position="240"/>
    </location>
</feature>
<dbReference type="Pfam" id="PF01925">
    <property type="entry name" value="TauE"/>
    <property type="match status" value="1"/>
</dbReference>
<evidence type="ECO:0000313" key="7">
    <source>
        <dbReference type="Proteomes" id="UP001271769"/>
    </source>
</evidence>
<feature type="transmembrane region" description="Helical" evidence="5">
    <location>
        <begin position="97"/>
        <end position="117"/>
    </location>
</feature>
<keyword evidence="5" id="KW-1003">Cell membrane</keyword>
<dbReference type="RefSeq" id="WP_320500307.1">
    <property type="nucleotide sequence ID" value="NZ_JAXCLX010000001.1"/>
</dbReference>
<keyword evidence="2 5" id="KW-0812">Transmembrane</keyword>
<dbReference type="InterPro" id="IPR002781">
    <property type="entry name" value="TM_pro_TauE-like"/>
</dbReference>
<evidence type="ECO:0000256" key="5">
    <source>
        <dbReference type="RuleBase" id="RU363041"/>
    </source>
</evidence>
<dbReference type="PANTHER" id="PTHR43701:SF12">
    <property type="entry name" value="MEMBRANE TRANSPORTER PROTEIN YTNM-RELATED"/>
    <property type="match status" value="1"/>
</dbReference>
<evidence type="ECO:0000256" key="3">
    <source>
        <dbReference type="ARBA" id="ARBA00022989"/>
    </source>
</evidence>
<keyword evidence="3 5" id="KW-1133">Transmembrane helix</keyword>
<dbReference type="Proteomes" id="UP001271769">
    <property type="component" value="Unassembled WGS sequence"/>
</dbReference>
<dbReference type="EMBL" id="JAXCLX010000001">
    <property type="protein sequence ID" value="MDY0871884.1"/>
    <property type="molecule type" value="Genomic_DNA"/>
</dbReference>
<accession>A0ABU5DX82</accession>
<evidence type="ECO:0000256" key="4">
    <source>
        <dbReference type="ARBA" id="ARBA00023136"/>
    </source>
</evidence>
<feature type="transmembrane region" description="Helical" evidence="5">
    <location>
        <begin position="182"/>
        <end position="210"/>
    </location>
</feature>
<feature type="transmembrane region" description="Helical" evidence="5">
    <location>
        <begin position="123"/>
        <end position="144"/>
    </location>
</feature>
<feature type="transmembrane region" description="Helical" evidence="5">
    <location>
        <begin position="252"/>
        <end position="271"/>
    </location>
</feature>
<proteinExistence type="inferred from homology"/>
<feature type="transmembrane region" description="Helical" evidence="5">
    <location>
        <begin position="39"/>
        <end position="61"/>
    </location>
</feature>
<comment type="subcellular location">
    <subcellularLocation>
        <location evidence="5">Cell membrane</location>
        <topology evidence="5">Multi-pass membrane protein</topology>
    </subcellularLocation>
    <subcellularLocation>
        <location evidence="1">Membrane</location>
        <topology evidence="1">Multi-pass membrane protein</topology>
    </subcellularLocation>
</comment>
<reference evidence="6 7" key="1">
    <citation type="journal article" date="2013" name="Antonie Van Leeuwenhoek">
        <title>Dongia rigui sp. nov., isolated from freshwater of a large wetland in Korea.</title>
        <authorList>
            <person name="Baik K.S."/>
            <person name="Hwang Y.M."/>
            <person name="Choi J.S."/>
            <person name="Kwon J."/>
            <person name="Seong C.N."/>
        </authorList>
    </citation>
    <scope>NUCLEOTIDE SEQUENCE [LARGE SCALE GENOMIC DNA]</scope>
    <source>
        <strain evidence="6 7">04SU4-P</strain>
    </source>
</reference>
<comment type="similarity">
    <text evidence="5">Belongs to the 4-toluene sulfonate uptake permease (TSUP) (TC 2.A.102) family.</text>
</comment>
<comment type="caution">
    <text evidence="6">The sequence shown here is derived from an EMBL/GenBank/DDBJ whole genome shotgun (WGS) entry which is preliminary data.</text>
</comment>
<feature type="transmembrane region" description="Helical" evidence="5">
    <location>
        <begin position="12"/>
        <end position="33"/>
    </location>
</feature>
<evidence type="ECO:0000256" key="1">
    <source>
        <dbReference type="ARBA" id="ARBA00004141"/>
    </source>
</evidence>